<organism evidence="1">
    <name type="scientific">marine sediment metagenome</name>
    <dbReference type="NCBI Taxonomy" id="412755"/>
    <lineage>
        <taxon>unclassified sequences</taxon>
        <taxon>metagenomes</taxon>
        <taxon>ecological metagenomes</taxon>
    </lineage>
</organism>
<protein>
    <submittedName>
        <fullName evidence="1">Uncharacterized protein</fullName>
    </submittedName>
</protein>
<dbReference type="AlphaFoldDB" id="X0U2J6"/>
<proteinExistence type="predicted"/>
<name>X0U2J6_9ZZZZ</name>
<evidence type="ECO:0000313" key="1">
    <source>
        <dbReference type="EMBL" id="GAF99978.1"/>
    </source>
</evidence>
<dbReference type="EMBL" id="BARS01027610">
    <property type="protein sequence ID" value="GAF99978.1"/>
    <property type="molecule type" value="Genomic_DNA"/>
</dbReference>
<reference evidence="1" key="1">
    <citation type="journal article" date="2014" name="Front. Microbiol.">
        <title>High frequency of phylogenetically diverse reductive dehalogenase-homologous genes in deep subseafloor sedimentary metagenomes.</title>
        <authorList>
            <person name="Kawai M."/>
            <person name="Futagami T."/>
            <person name="Toyoda A."/>
            <person name="Takaki Y."/>
            <person name="Nishi S."/>
            <person name="Hori S."/>
            <person name="Arai W."/>
            <person name="Tsubouchi T."/>
            <person name="Morono Y."/>
            <person name="Uchiyama I."/>
            <person name="Ito T."/>
            <person name="Fujiyama A."/>
            <person name="Inagaki F."/>
            <person name="Takami H."/>
        </authorList>
    </citation>
    <scope>NUCLEOTIDE SEQUENCE</scope>
    <source>
        <strain evidence="1">Expedition CK06-06</strain>
    </source>
</reference>
<gene>
    <name evidence="1" type="ORF">S01H1_43344</name>
</gene>
<feature type="non-terminal residue" evidence="1">
    <location>
        <position position="1"/>
    </location>
</feature>
<sequence>PSAWWQTATIDAEGGIVTWTGRYGDLYWKNQVTNLCYGWDPPTEGFDWSGAENWITSIQMFYCREWRGGTLEESE</sequence>
<comment type="caution">
    <text evidence="1">The sequence shown here is derived from an EMBL/GenBank/DDBJ whole genome shotgun (WGS) entry which is preliminary data.</text>
</comment>
<accession>X0U2J6</accession>